<evidence type="ECO:0000313" key="2">
    <source>
        <dbReference type="EMBL" id="GBL88114.1"/>
    </source>
</evidence>
<sequence length="147" mass="16628">MTVFGKAGGELWEMDIPGVRRCVARADFSHGNSRKVAYRVFVCTRSMAITAEKIENSVSRFNEQQTRIHGGSSMESNLEPATLKSRSRGYHEAIDVPLLHSEYEDDEDGETRNRRMVCEQERLRRVWSEEVIIVSDVGNDSTDFAAG</sequence>
<organism evidence="2 3">
    <name type="scientific">Araneus ventricosus</name>
    <name type="common">Orbweaver spider</name>
    <name type="synonym">Epeira ventricosa</name>
    <dbReference type="NCBI Taxonomy" id="182803"/>
    <lineage>
        <taxon>Eukaryota</taxon>
        <taxon>Metazoa</taxon>
        <taxon>Ecdysozoa</taxon>
        <taxon>Arthropoda</taxon>
        <taxon>Chelicerata</taxon>
        <taxon>Arachnida</taxon>
        <taxon>Araneae</taxon>
        <taxon>Araneomorphae</taxon>
        <taxon>Entelegynae</taxon>
        <taxon>Araneoidea</taxon>
        <taxon>Araneidae</taxon>
        <taxon>Araneus</taxon>
    </lineage>
</organism>
<evidence type="ECO:0000256" key="1">
    <source>
        <dbReference type="SAM" id="MobiDB-lite"/>
    </source>
</evidence>
<dbReference type="EMBL" id="BGPR01000057">
    <property type="protein sequence ID" value="GBL88114.1"/>
    <property type="molecule type" value="Genomic_DNA"/>
</dbReference>
<protein>
    <submittedName>
        <fullName evidence="2">Uncharacterized protein</fullName>
    </submittedName>
</protein>
<proteinExistence type="predicted"/>
<name>A0A4Y2BAI6_ARAVE</name>
<accession>A0A4Y2BAI6</accession>
<feature type="region of interest" description="Disordered" evidence="1">
    <location>
        <begin position="66"/>
        <end position="86"/>
    </location>
</feature>
<dbReference type="AlphaFoldDB" id="A0A4Y2BAI6"/>
<gene>
    <name evidence="2" type="ORF">AVEN_133755_1</name>
</gene>
<keyword evidence="3" id="KW-1185">Reference proteome</keyword>
<evidence type="ECO:0000313" key="3">
    <source>
        <dbReference type="Proteomes" id="UP000499080"/>
    </source>
</evidence>
<dbReference type="Proteomes" id="UP000499080">
    <property type="component" value="Unassembled WGS sequence"/>
</dbReference>
<comment type="caution">
    <text evidence="2">The sequence shown here is derived from an EMBL/GenBank/DDBJ whole genome shotgun (WGS) entry which is preliminary data.</text>
</comment>
<reference evidence="2 3" key="1">
    <citation type="journal article" date="2019" name="Sci. Rep.">
        <title>Orb-weaving spider Araneus ventricosus genome elucidates the spidroin gene catalogue.</title>
        <authorList>
            <person name="Kono N."/>
            <person name="Nakamura H."/>
            <person name="Ohtoshi R."/>
            <person name="Moran D.A.P."/>
            <person name="Shinohara A."/>
            <person name="Yoshida Y."/>
            <person name="Fujiwara M."/>
            <person name="Mori M."/>
            <person name="Tomita M."/>
            <person name="Arakawa K."/>
        </authorList>
    </citation>
    <scope>NUCLEOTIDE SEQUENCE [LARGE SCALE GENOMIC DNA]</scope>
</reference>